<dbReference type="GO" id="GO:0003700">
    <property type="term" value="F:DNA-binding transcription factor activity"/>
    <property type="evidence" value="ECO:0007669"/>
    <property type="project" value="TreeGrafter"/>
</dbReference>
<accession>A0A5Q0LYE1</accession>
<keyword evidence="1" id="KW-0238">DNA-binding</keyword>
<dbReference type="GO" id="GO:0005829">
    <property type="term" value="C:cytosol"/>
    <property type="evidence" value="ECO:0007669"/>
    <property type="project" value="TreeGrafter"/>
</dbReference>
<dbReference type="InterPro" id="IPR001387">
    <property type="entry name" value="Cro/C1-type_HTH"/>
</dbReference>
<evidence type="ECO:0000256" key="1">
    <source>
        <dbReference type="ARBA" id="ARBA00023125"/>
    </source>
</evidence>
<sequence>MHRCHKRSTCGLTLRSRTDTKRLGLYAGYLLMTKNQNESTSSTGSLQLGARVRQLRRVKGLTVDSLARATGVDKAHLSRIENNVKTPSIAMLAQLAQELGTTMGHLLGETLDESEIRITRAADLEAADDKNDAHRFLPLLHGGSVGSFEAFLFYPGKDANEVEGRHAGQEMLFIVSGSVELIFRTQSFQLQKGDCVQFPGYLAHRLRRVGRAQAVALLVLSNE</sequence>
<evidence type="ECO:0000259" key="2">
    <source>
        <dbReference type="PROSITE" id="PS50943"/>
    </source>
</evidence>
<organism evidence="3 4">
    <name type="scientific">Variovorax paradoxus</name>
    <dbReference type="NCBI Taxonomy" id="34073"/>
    <lineage>
        <taxon>Bacteria</taxon>
        <taxon>Pseudomonadati</taxon>
        <taxon>Pseudomonadota</taxon>
        <taxon>Betaproteobacteria</taxon>
        <taxon>Burkholderiales</taxon>
        <taxon>Comamonadaceae</taxon>
        <taxon>Variovorax</taxon>
    </lineage>
</organism>
<dbReference type="Pfam" id="PF07883">
    <property type="entry name" value="Cupin_2"/>
    <property type="match status" value="1"/>
</dbReference>
<dbReference type="AlphaFoldDB" id="A0A5Q0LYE1"/>
<dbReference type="EMBL" id="CP045644">
    <property type="protein sequence ID" value="QFZ81577.1"/>
    <property type="molecule type" value="Genomic_DNA"/>
</dbReference>
<feature type="domain" description="HTH cro/C1-type" evidence="2">
    <location>
        <begin position="52"/>
        <end position="106"/>
    </location>
</feature>
<evidence type="ECO:0000313" key="4">
    <source>
        <dbReference type="Proteomes" id="UP000326780"/>
    </source>
</evidence>
<gene>
    <name evidence="3" type="ORF">GFK26_01670</name>
</gene>
<dbReference type="Proteomes" id="UP000326780">
    <property type="component" value="Chromosome"/>
</dbReference>
<dbReference type="GO" id="GO:0003677">
    <property type="term" value="F:DNA binding"/>
    <property type="evidence" value="ECO:0007669"/>
    <property type="project" value="UniProtKB-KW"/>
</dbReference>
<dbReference type="PANTHER" id="PTHR46797">
    <property type="entry name" value="HTH-TYPE TRANSCRIPTIONAL REGULATOR"/>
    <property type="match status" value="1"/>
</dbReference>
<dbReference type="InterPro" id="IPR014710">
    <property type="entry name" value="RmlC-like_jellyroll"/>
</dbReference>
<dbReference type="PROSITE" id="PS50943">
    <property type="entry name" value="HTH_CROC1"/>
    <property type="match status" value="1"/>
</dbReference>
<dbReference type="SMART" id="SM00530">
    <property type="entry name" value="HTH_XRE"/>
    <property type="match status" value="1"/>
</dbReference>
<dbReference type="Pfam" id="PF01381">
    <property type="entry name" value="HTH_3"/>
    <property type="match status" value="1"/>
</dbReference>
<dbReference type="InterPro" id="IPR010982">
    <property type="entry name" value="Lambda_DNA-bd_dom_sf"/>
</dbReference>
<dbReference type="CDD" id="cd02209">
    <property type="entry name" value="cupin_XRE_C"/>
    <property type="match status" value="1"/>
</dbReference>
<dbReference type="SUPFAM" id="SSF51182">
    <property type="entry name" value="RmlC-like cupins"/>
    <property type="match status" value="1"/>
</dbReference>
<evidence type="ECO:0000313" key="3">
    <source>
        <dbReference type="EMBL" id="QFZ81577.1"/>
    </source>
</evidence>
<proteinExistence type="predicted"/>
<reference evidence="3 4" key="1">
    <citation type="submission" date="2019-10" db="EMBL/GenBank/DDBJ databases">
        <title>Complete genome sequence of Variovorax paradoxus 5C-2.</title>
        <authorList>
            <person name="Gogoleva N.E."/>
            <person name="Balkin A.S."/>
        </authorList>
    </citation>
    <scope>NUCLEOTIDE SEQUENCE [LARGE SCALE GENOMIC DNA]</scope>
    <source>
        <strain evidence="3 4">5C-2</strain>
    </source>
</reference>
<dbReference type="PANTHER" id="PTHR46797:SF1">
    <property type="entry name" value="METHYLPHOSPHONATE SYNTHASE"/>
    <property type="match status" value="1"/>
</dbReference>
<dbReference type="InterPro" id="IPR050807">
    <property type="entry name" value="TransReg_Diox_bact_type"/>
</dbReference>
<name>A0A5Q0LYE1_VARPD</name>
<dbReference type="Gene3D" id="2.60.120.10">
    <property type="entry name" value="Jelly Rolls"/>
    <property type="match status" value="1"/>
</dbReference>
<dbReference type="InterPro" id="IPR013096">
    <property type="entry name" value="Cupin_2"/>
</dbReference>
<dbReference type="InterPro" id="IPR011051">
    <property type="entry name" value="RmlC_Cupin_sf"/>
</dbReference>
<protein>
    <submittedName>
        <fullName evidence="3">Helix-turn-helix domain-containing protein</fullName>
    </submittedName>
</protein>
<dbReference type="CDD" id="cd00093">
    <property type="entry name" value="HTH_XRE"/>
    <property type="match status" value="1"/>
</dbReference>
<dbReference type="SUPFAM" id="SSF47413">
    <property type="entry name" value="lambda repressor-like DNA-binding domains"/>
    <property type="match status" value="1"/>
</dbReference>
<dbReference type="Gene3D" id="1.10.260.40">
    <property type="entry name" value="lambda repressor-like DNA-binding domains"/>
    <property type="match status" value="1"/>
</dbReference>